<evidence type="ECO:0008006" key="5">
    <source>
        <dbReference type="Google" id="ProtNLM"/>
    </source>
</evidence>
<evidence type="ECO:0000256" key="2">
    <source>
        <dbReference type="ARBA" id="ARBA00023235"/>
    </source>
</evidence>
<dbReference type="PANTHER" id="PTHR43709:SF2">
    <property type="entry name" value="DUF453 DOMAIN PROTEIN (AFU_ORTHOLOGUE AFUA_6G00360)"/>
    <property type="match status" value="1"/>
</dbReference>
<keyword evidence="4" id="KW-1185">Reference proteome</keyword>
<dbReference type="AlphaFoldDB" id="A0A4R2JB72"/>
<proteinExistence type="inferred from homology"/>
<comment type="similarity">
    <text evidence="1">Belongs to the PrpF family.</text>
</comment>
<reference evidence="3 4" key="1">
    <citation type="submission" date="2019-03" db="EMBL/GenBank/DDBJ databases">
        <title>Genomic Encyclopedia of Type Strains, Phase IV (KMG-IV): sequencing the most valuable type-strain genomes for metagenomic binning, comparative biology and taxonomic classification.</title>
        <authorList>
            <person name="Goeker M."/>
        </authorList>
    </citation>
    <scope>NUCLEOTIDE SEQUENCE [LARGE SCALE GENOMIC DNA]</scope>
    <source>
        <strain evidence="3 4">DSM 45934</strain>
    </source>
</reference>
<dbReference type="Proteomes" id="UP000295680">
    <property type="component" value="Unassembled WGS sequence"/>
</dbReference>
<dbReference type="PANTHER" id="PTHR43709">
    <property type="entry name" value="ACONITATE ISOMERASE-RELATED"/>
    <property type="match status" value="1"/>
</dbReference>
<dbReference type="InterPro" id="IPR007400">
    <property type="entry name" value="PrpF-like"/>
</dbReference>
<evidence type="ECO:0000313" key="4">
    <source>
        <dbReference type="Proteomes" id="UP000295680"/>
    </source>
</evidence>
<dbReference type="Gene3D" id="3.10.310.10">
    <property type="entry name" value="Diaminopimelate Epimerase, Chain A, domain 1"/>
    <property type="match status" value="1"/>
</dbReference>
<organism evidence="3 4">
    <name type="scientific">Actinocrispum wychmicini</name>
    <dbReference type="NCBI Taxonomy" id="1213861"/>
    <lineage>
        <taxon>Bacteria</taxon>
        <taxon>Bacillati</taxon>
        <taxon>Actinomycetota</taxon>
        <taxon>Actinomycetes</taxon>
        <taxon>Pseudonocardiales</taxon>
        <taxon>Pseudonocardiaceae</taxon>
        <taxon>Actinocrispum</taxon>
    </lineage>
</organism>
<evidence type="ECO:0000313" key="3">
    <source>
        <dbReference type="EMBL" id="TCO56074.1"/>
    </source>
</evidence>
<protein>
    <recommendedName>
        <fullName evidence="5">2-methylaconitate cis-trans isomerase</fullName>
    </recommendedName>
</protein>
<dbReference type="OrthoDB" id="3598211at2"/>
<dbReference type="Pfam" id="PF04303">
    <property type="entry name" value="PrpF"/>
    <property type="match status" value="1"/>
</dbReference>
<dbReference type="RefSeq" id="WP_132122373.1">
    <property type="nucleotide sequence ID" value="NZ_SLWS01000007.1"/>
</dbReference>
<comment type="caution">
    <text evidence="3">The sequence shown here is derived from an EMBL/GenBank/DDBJ whole genome shotgun (WGS) entry which is preliminary data.</text>
</comment>
<dbReference type="SUPFAM" id="SSF54506">
    <property type="entry name" value="Diaminopimelate epimerase-like"/>
    <property type="match status" value="2"/>
</dbReference>
<gene>
    <name evidence="3" type="ORF">EV192_107499</name>
</gene>
<accession>A0A4R2JB72</accession>
<dbReference type="GO" id="GO:0016853">
    <property type="term" value="F:isomerase activity"/>
    <property type="evidence" value="ECO:0007669"/>
    <property type="project" value="UniProtKB-KW"/>
</dbReference>
<evidence type="ECO:0000256" key="1">
    <source>
        <dbReference type="ARBA" id="ARBA00007673"/>
    </source>
</evidence>
<name>A0A4R2JB72_9PSEU</name>
<sequence>MLGHLAYAEGSPCPTLVLDGSRMPRQPAALLAALTEVRRWLSRAGGGHVLKIALVEPSANPMFDLDYRFVQALPEAPDRFDLRGSCGHSILSAIITAARSGMLPRLTPGVRIGVNVVNNGDHVVCEIDEVNRDDAVFSVHFVYQPPMPVDQLLLTGQPVTTVDVRGRAVPVSLVSAGNPYVFVAADTVGVRTEDELFADDPALFDQLMAVHVAGARHLGWPPTGAFPKVAATLPVGQGRLAVRAISVPSWHPTLALTGAACLGAATGIAGTVPWQAAGRPEDATGGVDIRTPGGKSTVAAATCGTTGGRELTWITVGNRRVTCYGSFLLRPLADLRAEEVSECLSVSI</sequence>
<keyword evidence="2" id="KW-0413">Isomerase</keyword>
<dbReference type="EMBL" id="SLWS01000007">
    <property type="protein sequence ID" value="TCO56074.1"/>
    <property type="molecule type" value="Genomic_DNA"/>
</dbReference>